<reference evidence="2 3" key="1">
    <citation type="submission" date="2015-07" db="EMBL/GenBank/DDBJ databases">
        <title>High-quality draft genome sequence of Oceanobacillus caeni HM6, a bacillus isolated from a human feces.</title>
        <authorList>
            <person name="Kumar J."/>
            <person name="Verma M.K."/>
            <person name="Pandey R."/>
            <person name="Bhambi M."/>
            <person name="Chauhan N."/>
        </authorList>
    </citation>
    <scope>NUCLEOTIDE SEQUENCE [LARGE SCALE GENOMIC DNA]</scope>
    <source>
        <strain evidence="2 3">HM6</strain>
    </source>
</reference>
<dbReference type="Proteomes" id="UP000037854">
    <property type="component" value="Unassembled WGS sequence"/>
</dbReference>
<dbReference type="Gene3D" id="3.40.630.30">
    <property type="match status" value="2"/>
</dbReference>
<dbReference type="InterPro" id="IPR000182">
    <property type="entry name" value="GNAT_dom"/>
</dbReference>
<dbReference type="SUPFAM" id="SSF55718">
    <property type="entry name" value="SCP-like"/>
    <property type="match status" value="1"/>
</dbReference>
<comment type="caution">
    <text evidence="2">The sequence shown here is derived from an EMBL/GenBank/DDBJ whole genome shotgun (WGS) entry which is preliminary data.</text>
</comment>
<evidence type="ECO:0000259" key="1">
    <source>
        <dbReference type="PROSITE" id="PS51186"/>
    </source>
</evidence>
<dbReference type="SUPFAM" id="SSF55729">
    <property type="entry name" value="Acyl-CoA N-acyltransferases (Nat)"/>
    <property type="match status" value="1"/>
</dbReference>
<dbReference type="PANTHER" id="PTHR37817:SF1">
    <property type="entry name" value="N-ACETYLTRANSFERASE EIS"/>
    <property type="match status" value="1"/>
</dbReference>
<dbReference type="InterPro" id="IPR025559">
    <property type="entry name" value="Eis_dom"/>
</dbReference>
<evidence type="ECO:0000313" key="2">
    <source>
        <dbReference type="EMBL" id="KPH71090.1"/>
    </source>
</evidence>
<feature type="domain" description="N-acetyltransferase" evidence="1">
    <location>
        <begin position="2"/>
        <end position="143"/>
    </location>
</feature>
<dbReference type="InterPro" id="IPR036527">
    <property type="entry name" value="SCP2_sterol-bd_dom_sf"/>
</dbReference>
<sequence>MNKIVALNENDYDEISALSQFAFQYELTEAEFQKKKEEAERHMIFGIKDQNKIAAKLHLIPLSVDMNGISMDMGGIGSVATWPEYRRNGMVKDLLSHALHKMKENGQLVSYLHPFSVPFYRKYGWEIAFAKKKYQIPMERIKKNWNGSGYVKRTEAEIATFNTIYHTYMKKFNGSLIRDEKWWKQRVWKNKPLTVVAYNNEHKPEGYLFYSVKNRVFKVEELIFCSLNGLKVLLQFIANHDSMADQIQMEMPENDNLPVLIDEPRFEQKVSPYFMARIVDVNSYLKQYVSQTRLQDISLQINVQDDFLPDNTGTYCLEEVDGKIDVIHEKGISESNKGISCNIQQLTTMFFGYKRPTELYELGLIGGNERDIHILERLIPRKQTYFPDFF</sequence>
<dbReference type="Pfam" id="PF13527">
    <property type="entry name" value="Acetyltransf_9"/>
    <property type="match status" value="1"/>
</dbReference>
<dbReference type="Pfam" id="PF13530">
    <property type="entry name" value="SCP2_2"/>
    <property type="match status" value="1"/>
</dbReference>
<dbReference type="InterPro" id="IPR016181">
    <property type="entry name" value="Acyl_CoA_acyltransferase"/>
</dbReference>
<dbReference type="RefSeq" id="WP_060669249.1">
    <property type="nucleotide sequence ID" value="NZ_JAHHXM010000014.1"/>
</dbReference>
<accession>A0ABR5MFX6</accession>
<organism evidence="2 3">
    <name type="scientific">Oceanobacillus caeni</name>
    <dbReference type="NCBI Taxonomy" id="405946"/>
    <lineage>
        <taxon>Bacteria</taxon>
        <taxon>Bacillati</taxon>
        <taxon>Bacillota</taxon>
        <taxon>Bacilli</taxon>
        <taxon>Bacillales</taxon>
        <taxon>Bacillaceae</taxon>
        <taxon>Oceanobacillus</taxon>
    </lineage>
</organism>
<dbReference type="EMBL" id="LGTK01000096">
    <property type="protein sequence ID" value="KPH71090.1"/>
    <property type="molecule type" value="Genomic_DNA"/>
</dbReference>
<keyword evidence="3" id="KW-1185">Reference proteome</keyword>
<dbReference type="Gene3D" id="3.30.1050.10">
    <property type="entry name" value="SCP2 sterol-binding domain"/>
    <property type="match status" value="1"/>
</dbReference>
<name>A0ABR5MFX6_9BACI</name>
<evidence type="ECO:0000313" key="3">
    <source>
        <dbReference type="Proteomes" id="UP000037854"/>
    </source>
</evidence>
<proteinExistence type="predicted"/>
<dbReference type="Pfam" id="PF17668">
    <property type="entry name" value="Acetyltransf_17"/>
    <property type="match status" value="1"/>
</dbReference>
<dbReference type="InterPro" id="IPR041380">
    <property type="entry name" value="Acetyltransf_17"/>
</dbReference>
<protein>
    <recommendedName>
        <fullName evidence="1">N-acetyltransferase domain-containing protein</fullName>
    </recommendedName>
</protein>
<dbReference type="PROSITE" id="PS51186">
    <property type="entry name" value="GNAT"/>
    <property type="match status" value="1"/>
</dbReference>
<gene>
    <name evidence="2" type="ORF">AFL42_16400</name>
</gene>
<dbReference type="InterPro" id="IPR051554">
    <property type="entry name" value="Acetyltransferase_Eis"/>
</dbReference>
<dbReference type="PANTHER" id="PTHR37817">
    <property type="entry name" value="N-ACETYLTRANSFERASE EIS"/>
    <property type="match status" value="1"/>
</dbReference>
<dbReference type="CDD" id="cd04301">
    <property type="entry name" value="NAT_SF"/>
    <property type="match status" value="1"/>
</dbReference>